<sequence>MNTPAEAATAGIASKVTTGGGTVAFIAGFSSHEFIAWAGLGVAVAGLLMNLAFKLEARQRAKREHAARMRRLERMLSSDTDMVSLGEDD</sequence>
<dbReference type="KEGG" id="rhy:RD110_08145"/>
<keyword evidence="1" id="KW-0812">Transmembrane</keyword>
<keyword evidence="1" id="KW-0472">Membrane</keyword>
<dbReference type="InterPro" id="IPR032124">
    <property type="entry name" value="Phage_F116_holin"/>
</dbReference>
<reference evidence="2 3" key="1">
    <citation type="submission" date="2017-01" db="EMBL/GenBank/DDBJ databases">
        <authorList>
            <person name="Mah S.A."/>
            <person name="Swanson W.J."/>
            <person name="Moy G.W."/>
            <person name="Vacquier V.D."/>
        </authorList>
    </citation>
    <scope>NUCLEOTIDE SEQUENCE [LARGE SCALE GENOMIC DNA]</scope>
    <source>
        <strain evidence="2 3">DCY110</strain>
    </source>
</reference>
<feature type="transmembrane region" description="Helical" evidence="1">
    <location>
        <begin position="34"/>
        <end position="53"/>
    </location>
</feature>
<name>A0A1P8JTU5_9BURK</name>
<dbReference type="Pfam" id="PF16082">
    <property type="entry name" value="Phage_holin_2_4"/>
    <property type="match status" value="1"/>
</dbReference>
<dbReference type="AlphaFoldDB" id="A0A1P8JTU5"/>
<keyword evidence="3" id="KW-1185">Reference proteome</keyword>
<organism evidence="2 3">
    <name type="scientific">Rhodoferax koreensis</name>
    <dbReference type="NCBI Taxonomy" id="1842727"/>
    <lineage>
        <taxon>Bacteria</taxon>
        <taxon>Pseudomonadati</taxon>
        <taxon>Pseudomonadota</taxon>
        <taxon>Betaproteobacteria</taxon>
        <taxon>Burkholderiales</taxon>
        <taxon>Comamonadaceae</taxon>
        <taxon>Rhodoferax</taxon>
    </lineage>
</organism>
<dbReference type="RefSeq" id="WP_076198391.1">
    <property type="nucleotide sequence ID" value="NZ_CP019236.1"/>
</dbReference>
<dbReference type="Proteomes" id="UP000186609">
    <property type="component" value="Chromosome"/>
</dbReference>
<protein>
    <recommendedName>
        <fullName evidence="4">Holin</fullName>
    </recommendedName>
</protein>
<dbReference type="OrthoDB" id="9900844at2"/>
<evidence type="ECO:0008006" key="4">
    <source>
        <dbReference type="Google" id="ProtNLM"/>
    </source>
</evidence>
<evidence type="ECO:0000256" key="1">
    <source>
        <dbReference type="SAM" id="Phobius"/>
    </source>
</evidence>
<evidence type="ECO:0000313" key="3">
    <source>
        <dbReference type="Proteomes" id="UP000186609"/>
    </source>
</evidence>
<gene>
    <name evidence="2" type="ORF">RD110_08145</name>
</gene>
<proteinExistence type="predicted"/>
<keyword evidence="1" id="KW-1133">Transmembrane helix</keyword>
<evidence type="ECO:0000313" key="2">
    <source>
        <dbReference type="EMBL" id="APW37174.1"/>
    </source>
</evidence>
<dbReference type="STRING" id="1842727.RD110_08145"/>
<accession>A0A1P8JTU5</accession>
<dbReference type="EMBL" id="CP019236">
    <property type="protein sequence ID" value="APW37174.1"/>
    <property type="molecule type" value="Genomic_DNA"/>
</dbReference>